<proteinExistence type="predicted"/>
<comment type="caution">
    <text evidence="1">The sequence shown here is derived from an EMBL/GenBank/DDBJ whole genome shotgun (WGS) entry which is preliminary data.</text>
</comment>
<accession>A0A917HT94</accession>
<dbReference type="AlphaFoldDB" id="A0A917HT94"/>
<dbReference type="EMBL" id="BMGT01000005">
    <property type="protein sequence ID" value="GGG89288.1"/>
    <property type="molecule type" value="Genomic_DNA"/>
</dbReference>
<protein>
    <submittedName>
        <fullName evidence="1">Uncharacterized protein</fullName>
    </submittedName>
</protein>
<reference evidence="1" key="1">
    <citation type="journal article" date="2014" name="Int. J. Syst. Evol. Microbiol.">
        <title>Complete genome sequence of Corynebacterium casei LMG S-19264T (=DSM 44701T), isolated from a smear-ripened cheese.</title>
        <authorList>
            <consortium name="US DOE Joint Genome Institute (JGI-PGF)"/>
            <person name="Walter F."/>
            <person name="Albersmeier A."/>
            <person name="Kalinowski J."/>
            <person name="Ruckert C."/>
        </authorList>
    </citation>
    <scope>NUCLEOTIDE SEQUENCE</scope>
    <source>
        <strain evidence="1">CGMCC 1.12997</strain>
    </source>
</reference>
<evidence type="ECO:0000313" key="1">
    <source>
        <dbReference type="EMBL" id="GGG89288.1"/>
    </source>
</evidence>
<dbReference type="Proteomes" id="UP000647241">
    <property type="component" value="Unassembled WGS sequence"/>
</dbReference>
<reference evidence="1" key="2">
    <citation type="submission" date="2020-09" db="EMBL/GenBank/DDBJ databases">
        <authorList>
            <person name="Sun Q."/>
            <person name="Zhou Y."/>
        </authorList>
    </citation>
    <scope>NUCLEOTIDE SEQUENCE</scope>
    <source>
        <strain evidence="1">CGMCC 1.12997</strain>
    </source>
</reference>
<gene>
    <name evidence="1" type="ORF">GCM10011585_36860</name>
</gene>
<organism evidence="1 2">
    <name type="scientific">Edaphobacter dinghuensis</name>
    <dbReference type="NCBI Taxonomy" id="1560005"/>
    <lineage>
        <taxon>Bacteria</taxon>
        <taxon>Pseudomonadati</taxon>
        <taxon>Acidobacteriota</taxon>
        <taxon>Terriglobia</taxon>
        <taxon>Terriglobales</taxon>
        <taxon>Acidobacteriaceae</taxon>
        <taxon>Edaphobacter</taxon>
    </lineage>
</organism>
<dbReference type="RefSeq" id="WP_188555723.1">
    <property type="nucleotide sequence ID" value="NZ_BMGT01000005.1"/>
</dbReference>
<sequence>MLAEWSVEASADDPVLVIPWSDPSDPTGDRRFIDLRENPYDLDHIPEAELYPPLMHALRSLNALRSPVFTAKCDAWPLRPKQDADELETLRLNLDIFEDAANDASHGFVSYIDILWRERSIFTSFHQHEQLLHRLTRHAAPLSHPYAMLDCVLRPALVDLTGPQEGFALSLYIKSLGHDPQSAEENWASALDAVVGLVRSKDLSFA</sequence>
<keyword evidence="2" id="KW-1185">Reference proteome</keyword>
<evidence type="ECO:0000313" key="2">
    <source>
        <dbReference type="Proteomes" id="UP000647241"/>
    </source>
</evidence>
<name>A0A917HT94_9BACT</name>